<evidence type="ECO:0000313" key="8">
    <source>
        <dbReference type="Proteomes" id="UP000077755"/>
    </source>
</evidence>
<dbReference type="SUPFAM" id="SSF101941">
    <property type="entry name" value="NAC domain"/>
    <property type="match status" value="1"/>
</dbReference>
<dbReference type="EMBL" id="CP093346">
    <property type="protein sequence ID" value="WOG97456.1"/>
    <property type="molecule type" value="Genomic_DNA"/>
</dbReference>
<gene>
    <name evidence="7" type="ORF">DCAR_0416796</name>
</gene>
<dbReference type="PANTHER" id="PTHR31744:SF210">
    <property type="entry name" value="NAC DOMAIN-CONTAINING PROTEIN 86-LIKE"/>
    <property type="match status" value="1"/>
</dbReference>
<reference evidence="7" key="1">
    <citation type="journal article" date="2016" name="Nat. Genet.">
        <title>A high-quality carrot genome assembly provides new insights into carotenoid accumulation and asterid genome evolution.</title>
        <authorList>
            <person name="Iorizzo M."/>
            <person name="Ellison S."/>
            <person name="Senalik D."/>
            <person name="Zeng P."/>
            <person name="Satapoomin P."/>
            <person name="Huang J."/>
            <person name="Bowman M."/>
            <person name="Iovene M."/>
            <person name="Sanseverino W."/>
            <person name="Cavagnaro P."/>
            <person name="Yildiz M."/>
            <person name="Macko-Podgorni A."/>
            <person name="Moranska E."/>
            <person name="Grzebelus E."/>
            <person name="Grzebelus D."/>
            <person name="Ashrafi H."/>
            <person name="Zheng Z."/>
            <person name="Cheng S."/>
            <person name="Spooner D."/>
            <person name="Van Deynze A."/>
            <person name="Simon P."/>
        </authorList>
    </citation>
    <scope>NUCLEOTIDE SEQUENCE</scope>
    <source>
        <tissue evidence="7">Leaf</tissue>
    </source>
</reference>
<evidence type="ECO:0000256" key="1">
    <source>
        <dbReference type="ARBA" id="ARBA00004123"/>
    </source>
</evidence>
<evidence type="ECO:0000313" key="7">
    <source>
        <dbReference type="EMBL" id="WOG97456.1"/>
    </source>
</evidence>
<evidence type="ECO:0000256" key="2">
    <source>
        <dbReference type="ARBA" id="ARBA00023015"/>
    </source>
</evidence>
<dbReference type="InterPro" id="IPR003441">
    <property type="entry name" value="NAC-dom"/>
</dbReference>
<dbReference type="Gene3D" id="2.170.150.80">
    <property type="entry name" value="NAC domain"/>
    <property type="match status" value="1"/>
</dbReference>
<accession>A0AAF1AYM8</accession>
<dbReference type="GO" id="GO:0003677">
    <property type="term" value="F:DNA binding"/>
    <property type="evidence" value="ECO:0007669"/>
    <property type="project" value="UniProtKB-KW"/>
</dbReference>
<dbReference type="AlphaFoldDB" id="A0AAF1AYM8"/>
<evidence type="ECO:0000259" key="6">
    <source>
        <dbReference type="PROSITE" id="PS51005"/>
    </source>
</evidence>
<keyword evidence="4" id="KW-0804">Transcription</keyword>
<keyword evidence="5" id="KW-0539">Nucleus</keyword>
<name>A0AAF1AYM8_DAUCS</name>
<dbReference type="PANTHER" id="PTHR31744">
    <property type="entry name" value="PROTEIN CUP-SHAPED COTYLEDON 2-RELATED"/>
    <property type="match status" value="1"/>
</dbReference>
<dbReference type="Proteomes" id="UP000077755">
    <property type="component" value="Chromosome 4"/>
</dbReference>
<reference evidence="7" key="2">
    <citation type="submission" date="2022-03" db="EMBL/GenBank/DDBJ databases">
        <title>Draft title - Genomic analysis of global carrot germplasm unveils the trajectory of domestication and the origin of high carotenoid orange carrot.</title>
        <authorList>
            <person name="Iorizzo M."/>
            <person name="Ellison S."/>
            <person name="Senalik D."/>
            <person name="Macko-Podgorni A."/>
            <person name="Grzebelus D."/>
            <person name="Bostan H."/>
            <person name="Rolling W."/>
            <person name="Curaba J."/>
            <person name="Simon P."/>
        </authorList>
    </citation>
    <scope>NUCLEOTIDE SEQUENCE</scope>
    <source>
        <tissue evidence="7">Leaf</tissue>
    </source>
</reference>
<dbReference type="Pfam" id="PF02365">
    <property type="entry name" value="NAM"/>
    <property type="match status" value="1"/>
</dbReference>
<dbReference type="PROSITE" id="PS51005">
    <property type="entry name" value="NAC"/>
    <property type="match status" value="1"/>
</dbReference>
<proteinExistence type="predicted"/>
<dbReference type="GO" id="GO:0005634">
    <property type="term" value="C:nucleus"/>
    <property type="evidence" value="ECO:0007669"/>
    <property type="project" value="UniProtKB-SubCell"/>
</dbReference>
<organism evidence="7 8">
    <name type="scientific">Daucus carota subsp. sativus</name>
    <name type="common">Carrot</name>
    <dbReference type="NCBI Taxonomy" id="79200"/>
    <lineage>
        <taxon>Eukaryota</taxon>
        <taxon>Viridiplantae</taxon>
        <taxon>Streptophyta</taxon>
        <taxon>Embryophyta</taxon>
        <taxon>Tracheophyta</taxon>
        <taxon>Spermatophyta</taxon>
        <taxon>Magnoliopsida</taxon>
        <taxon>eudicotyledons</taxon>
        <taxon>Gunneridae</taxon>
        <taxon>Pentapetalae</taxon>
        <taxon>asterids</taxon>
        <taxon>campanulids</taxon>
        <taxon>Apiales</taxon>
        <taxon>Apiaceae</taxon>
        <taxon>Apioideae</taxon>
        <taxon>Scandiceae</taxon>
        <taxon>Daucinae</taxon>
        <taxon>Daucus</taxon>
        <taxon>Daucus sect. Daucus</taxon>
    </lineage>
</organism>
<feature type="domain" description="NAC" evidence="6">
    <location>
        <begin position="6"/>
        <end position="156"/>
    </location>
</feature>
<dbReference type="FunFam" id="2.170.150.80:FF:000002">
    <property type="entry name" value="Nac domain-containing protein 86"/>
    <property type="match status" value="1"/>
</dbReference>
<evidence type="ECO:0000256" key="3">
    <source>
        <dbReference type="ARBA" id="ARBA00023125"/>
    </source>
</evidence>
<keyword evidence="2" id="KW-0805">Transcription regulation</keyword>
<dbReference type="GO" id="GO:0006355">
    <property type="term" value="P:regulation of DNA-templated transcription"/>
    <property type="evidence" value="ECO:0007669"/>
    <property type="project" value="InterPro"/>
</dbReference>
<keyword evidence="3" id="KW-0238">DNA-binding</keyword>
<comment type="subcellular location">
    <subcellularLocation>
        <location evidence="1">Nucleus</location>
    </subcellularLocation>
</comment>
<evidence type="ECO:0000256" key="4">
    <source>
        <dbReference type="ARBA" id="ARBA00023163"/>
    </source>
</evidence>
<dbReference type="InterPro" id="IPR036093">
    <property type="entry name" value="NAC_dom_sf"/>
</dbReference>
<evidence type="ECO:0000256" key="5">
    <source>
        <dbReference type="ARBA" id="ARBA00023242"/>
    </source>
</evidence>
<keyword evidence="8" id="KW-1185">Reference proteome</keyword>
<sequence>MAPVSLPPGFRFHPTDEELVAYYLKRKINGRKIELEVIPEVDLYKCEPWDLPGKSLLPSKDLEWYFFSPRDRKYPNGSRTNRATRAGYWKATGKDRKVNSQMRAVGMKKTLVYYRGRAPHGARTDWVMHEYRLDERECETASGLQDAYALCRIFKKSLNAIKVVNHYGIAASDHSSSNIEIYSDGRCEDNVESSDHPMSLSSAYPPNNSMASASTYNNSGTNTHHDAKWMQYLSEEAFSFSNPSSFQDAAALSYPPSKVHNNLVNLTKHAFAYICFLKLSC</sequence>
<protein>
    <recommendedName>
        <fullName evidence="6">NAC domain-containing protein</fullName>
    </recommendedName>
</protein>